<dbReference type="SMART" id="SM00235">
    <property type="entry name" value="ZnMc"/>
    <property type="match status" value="1"/>
</dbReference>
<dbReference type="Proteomes" id="UP001642540">
    <property type="component" value="Unassembled WGS sequence"/>
</dbReference>
<dbReference type="EMBL" id="CAXLJM020000036">
    <property type="protein sequence ID" value="CAL8105929.1"/>
    <property type="molecule type" value="Genomic_DNA"/>
</dbReference>
<dbReference type="PANTHER" id="PTHR10127:SF780">
    <property type="entry name" value="METALLOENDOPEPTIDASE"/>
    <property type="match status" value="1"/>
</dbReference>
<dbReference type="Gene3D" id="3.40.390.10">
    <property type="entry name" value="Collagenase (Catalytic Domain)"/>
    <property type="match status" value="1"/>
</dbReference>
<dbReference type="SUPFAM" id="SSF55486">
    <property type="entry name" value="Metalloproteases ('zincins'), catalytic domain"/>
    <property type="match status" value="1"/>
</dbReference>
<feature type="domain" description="Peptidase metallopeptidase" evidence="7">
    <location>
        <begin position="60"/>
        <end position="174"/>
    </location>
</feature>
<evidence type="ECO:0000256" key="1">
    <source>
        <dbReference type="ARBA" id="ARBA00001947"/>
    </source>
</evidence>
<dbReference type="InterPro" id="IPR024079">
    <property type="entry name" value="MetalloPept_cat_dom_sf"/>
</dbReference>
<keyword evidence="6" id="KW-0482">Metalloprotease</keyword>
<keyword evidence="4" id="KW-0378">Hydrolase</keyword>
<evidence type="ECO:0000256" key="3">
    <source>
        <dbReference type="ARBA" id="ARBA00022723"/>
    </source>
</evidence>
<evidence type="ECO:0000256" key="2">
    <source>
        <dbReference type="ARBA" id="ARBA00022670"/>
    </source>
</evidence>
<keyword evidence="5" id="KW-0862">Zinc</keyword>
<keyword evidence="3" id="KW-0479">Metal-binding</keyword>
<evidence type="ECO:0000313" key="9">
    <source>
        <dbReference type="Proteomes" id="UP001642540"/>
    </source>
</evidence>
<reference evidence="8 9" key="1">
    <citation type="submission" date="2024-08" db="EMBL/GenBank/DDBJ databases">
        <authorList>
            <person name="Cucini C."/>
            <person name="Frati F."/>
        </authorList>
    </citation>
    <scope>NUCLEOTIDE SEQUENCE [LARGE SCALE GENOMIC DNA]</scope>
</reference>
<dbReference type="InterPro" id="IPR006026">
    <property type="entry name" value="Peptidase_Metallo"/>
</dbReference>
<dbReference type="Pfam" id="PF11901">
    <property type="entry name" value="DM9"/>
    <property type="match status" value="1"/>
</dbReference>
<gene>
    <name evidence="8" type="ORF">ODALV1_LOCUS12235</name>
</gene>
<keyword evidence="2" id="KW-0645">Protease</keyword>
<evidence type="ECO:0000256" key="6">
    <source>
        <dbReference type="ARBA" id="ARBA00023049"/>
    </source>
</evidence>
<name>A0ABP1QP53_9HEXA</name>
<dbReference type="PANTHER" id="PTHR10127">
    <property type="entry name" value="DISCOIDIN, CUB, EGF, LAMININ , AND ZINC METALLOPROTEASE DOMAIN CONTAINING"/>
    <property type="match status" value="1"/>
</dbReference>
<evidence type="ECO:0000256" key="4">
    <source>
        <dbReference type="ARBA" id="ARBA00022801"/>
    </source>
</evidence>
<comment type="caution">
    <text evidence="8">The sequence shown here is derived from an EMBL/GenBank/DDBJ whole genome shotgun (WGS) entry which is preliminary data.</text>
</comment>
<sequence length="392" mass="44199">MTVKYHLLLKNLSNFVTITNFSLLVICFTCDTPDSWLSGNTQIQQGSDESDSDFQHLRITGEKWPDGVVKYKFNKTLKLVDVNDIYNAFDEYHKKTCIRFEPAKEDDIDFLSIEVDNEVCGRANVCKLGNGSYQFAKFGGICRNMSTMVHELGHTLCLVRCIMNAILVSSVGGPRHRDFVGFSSLQVCERWMLMPLTLSACHGCKRHRWRPAELLTDNDKRNMQSFHISESPSIFPCRASARGEVSPGRFDMEKKSCFIRFGTELLEIKENVEVLTIPGGLDAQCSIYKLVDRKEALAEDAVRAGNSFRSYNFTMCIAYGYDGVTKENTIGKVGYSYDDKGFTRPAELAVPVGNSSSGSTLEYKVLTCSLDSSCVIAQWFVERKGFVVRKMY</sequence>
<accession>A0ABP1QP53</accession>
<proteinExistence type="predicted"/>
<dbReference type="InterPro" id="IPR006616">
    <property type="entry name" value="DM9_repeat"/>
</dbReference>
<protein>
    <recommendedName>
        <fullName evidence="7">Peptidase metallopeptidase domain-containing protein</fullName>
    </recommendedName>
</protein>
<evidence type="ECO:0000259" key="7">
    <source>
        <dbReference type="SMART" id="SM00235"/>
    </source>
</evidence>
<evidence type="ECO:0000256" key="5">
    <source>
        <dbReference type="ARBA" id="ARBA00022833"/>
    </source>
</evidence>
<dbReference type="Pfam" id="PF01400">
    <property type="entry name" value="Astacin"/>
    <property type="match status" value="1"/>
</dbReference>
<evidence type="ECO:0000313" key="8">
    <source>
        <dbReference type="EMBL" id="CAL8105929.1"/>
    </source>
</evidence>
<comment type="cofactor">
    <cofactor evidence="1">
        <name>Zn(2+)</name>
        <dbReference type="ChEBI" id="CHEBI:29105"/>
    </cofactor>
</comment>
<dbReference type="InterPro" id="IPR001506">
    <property type="entry name" value="Peptidase_M12A"/>
</dbReference>
<keyword evidence="9" id="KW-1185">Reference proteome</keyword>
<organism evidence="8 9">
    <name type="scientific">Orchesella dallaii</name>
    <dbReference type="NCBI Taxonomy" id="48710"/>
    <lineage>
        <taxon>Eukaryota</taxon>
        <taxon>Metazoa</taxon>
        <taxon>Ecdysozoa</taxon>
        <taxon>Arthropoda</taxon>
        <taxon>Hexapoda</taxon>
        <taxon>Collembola</taxon>
        <taxon>Entomobryomorpha</taxon>
        <taxon>Entomobryoidea</taxon>
        <taxon>Orchesellidae</taxon>
        <taxon>Orchesellinae</taxon>
        <taxon>Orchesella</taxon>
    </lineage>
</organism>